<evidence type="ECO:0000256" key="2">
    <source>
        <dbReference type="SAM" id="SignalP"/>
    </source>
</evidence>
<organism evidence="3 4">
    <name type="scientific">Geodermatophilus normandii</name>
    <dbReference type="NCBI Taxonomy" id="1137989"/>
    <lineage>
        <taxon>Bacteria</taxon>
        <taxon>Bacillati</taxon>
        <taxon>Actinomycetota</taxon>
        <taxon>Actinomycetes</taxon>
        <taxon>Geodermatophilales</taxon>
        <taxon>Geodermatophilaceae</taxon>
        <taxon>Geodermatophilus</taxon>
    </lineage>
</organism>
<gene>
    <name evidence="3" type="ORF">GCU54_18160</name>
</gene>
<comment type="caution">
    <text evidence="3">The sequence shown here is derived from an EMBL/GenBank/DDBJ whole genome shotgun (WGS) entry which is preliminary data.</text>
</comment>
<keyword evidence="1" id="KW-1133">Transmembrane helix</keyword>
<dbReference type="Proteomes" id="UP000471126">
    <property type="component" value="Unassembled WGS sequence"/>
</dbReference>
<dbReference type="AlphaFoldDB" id="A0A6P0GLL7"/>
<dbReference type="EMBL" id="JAAGWE010000032">
    <property type="protein sequence ID" value="NEM07912.1"/>
    <property type="molecule type" value="Genomic_DNA"/>
</dbReference>
<sequence length="113" mass="11548">MKQLRHDATLASPVATGKASTINRSRKRLGAAAAATAVALLVMAPTAAHADHTTDLPSCGEATGWFTGNAVAYVTGAGLMIVGGPVGWAGLGLFAYETVKLPLEAQDLEACQR</sequence>
<proteinExistence type="predicted"/>
<evidence type="ECO:0000313" key="3">
    <source>
        <dbReference type="EMBL" id="NEM07912.1"/>
    </source>
</evidence>
<reference evidence="3 4" key="1">
    <citation type="submission" date="2019-12" db="EMBL/GenBank/DDBJ databases">
        <title>WGS of CPCC 203550 I12A-02606.</title>
        <authorList>
            <person name="Jiang Z."/>
        </authorList>
    </citation>
    <scope>NUCLEOTIDE SEQUENCE [LARGE SCALE GENOMIC DNA]</scope>
    <source>
        <strain evidence="3 4">I12A-02606</strain>
    </source>
</reference>
<dbReference type="RefSeq" id="WP_163477984.1">
    <property type="nucleotide sequence ID" value="NZ_JAAGWE010000032.1"/>
</dbReference>
<evidence type="ECO:0000313" key="4">
    <source>
        <dbReference type="Proteomes" id="UP000471126"/>
    </source>
</evidence>
<feature type="signal peptide" evidence="2">
    <location>
        <begin position="1"/>
        <end position="50"/>
    </location>
</feature>
<name>A0A6P0GLL7_9ACTN</name>
<protein>
    <submittedName>
        <fullName evidence="3">Uncharacterized protein</fullName>
    </submittedName>
</protein>
<keyword evidence="1" id="KW-0812">Transmembrane</keyword>
<accession>A0A6P0GLL7</accession>
<evidence type="ECO:0000256" key="1">
    <source>
        <dbReference type="SAM" id="Phobius"/>
    </source>
</evidence>
<keyword evidence="2" id="KW-0732">Signal</keyword>
<feature type="transmembrane region" description="Helical" evidence="1">
    <location>
        <begin position="74"/>
        <end position="96"/>
    </location>
</feature>
<keyword evidence="1" id="KW-0472">Membrane</keyword>
<feature type="chain" id="PRO_5026853603" evidence="2">
    <location>
        <begin position="51"/>
        <end position="113"/>
    </location>
</feature>